<keyword evidence="2" id="KW-0732">Signal</keyword>
<dbReference type="Gene3D" id="1.25.40.10">
    <property type="entry name" value="Tetratricopeptide repeat domain"/>
    <property type="match status" value="1"/>
</dbReference>
<evidence type="ECO:0000256" key="1">
    <source>
        <dbReference type="SAM" id="MobiDB-lite"/>
    </source>
</evidence>
<dbReference type="OrthoDB" id="639380at2"/>
<name>A0A5B8UHX2_9BACT</name>
<sequence length="217" mass="24206">MLRIFLFLAAVSFLVSCGDDEQSSQQTKTPTADSVNKSVAPQMQATKPQARDSVNQSLSALEKRYALVPSDPALAYDLAYAYAEAGNAKVLRLTDSLIKARTPEFEKAYYTKADYFSRVNNEKEALKNYDAAIAANLHFLDAQIDRGRLLFRQKQYDAALKTFAIGQKISPAEPMFYFWIAKTQEAMGNKADAKANYQRAYSLDKTLTDAKEAADKL</sequence>
<keyword evidence="4" id="KW-1185">Reference proteome</keyword>
<dbReference type="AlphaFoldDB" id="A0A5B8UHX2"/>
<dbReference type="Pfam" id="PF13432">
    <property type="entry name" value="TPR_16"/>
    <property type="match status" value="1"/>
</dbReference>
<evidence type="ECO:0000313" key="4">
    <source>
        <dbReference type="Proteomes" id="UP000321204"/>
    </source>
</evidence>
<dbReference type="SMART" id="SM00028">
    <property type="entry name" value="TPR"/>
    <property type="match status" value="3"/>
</dbReference>
<reference evidence="3 4" key="1">
    <citation type="journal article" date="2015" name="Int. J. Syst. Evol. Microbiol.">
        <title>Flavisolibacter ginsenosidimutans sp. nov., with ginsenoside-converting activity isolated from soil used for cultivating ginseng.</title>
        <authorList>
            <person name="Zhao Y."/>
            <person name="Liu Q."/>
            <person name="Kang M.S."/>
            <person name="Jin F."/>
            <person name="Yu H."/>
            <person name="Im W.T."/>
        </authorList>
    </citation>
    <scope>NUCLEOTIDE SEQUENCE [LARGE SCALE GENOMIC DNA]</scope>
    <source>
        <strain evidence="3 4">Gsoil 636</strain>
    </source>
</reference>
<dbReference type="InterPro" id="IPR011990">
    <property type="entry name" value="TPR-like_helical_dom_sf"/>
</dbReference>
<dbReference type="PROSITE" id="PS51257">
    <property type="entry name" value="PROKAR_LIPOPROTEIN"/>
    <property type="match status" value="1"/>
</dbReference>
<dbReference type="Proteomes" id="UP000321204">
    <property type="component" value="Chromosome"/>
</dbReference>
<feature type="signal peptide" evidence="2">
    <location>
        <begin position="1"/>
        <end position="17"/>
    </location>
</feature>
<evidence type="ECO:0000256" key="2">
    <source>
        <dbReference type="SAM" id="SignalP"/>
    </source>
</evidence>
<gene>
    <name evidence="3" type="ORF">FSB75_07595</name>
</gene>
<feature type="chain" id="PRO_5022689961" evidence="2">
    <location>
        <begin position="18"/>
        <end position="217"/>
    </location>
</feature>
<evidence type="ECO:0000313" key="3">
    <source>
        <dbReference type="EMBL" id="QEC55759.1"/>
    </source>
</evidence>
<feature type="region of interest" description="Disordered" evidence="1">
    <location>
        <begin position="21"/>
        <end position="53"/>
    </location>
</feature>
<dbReference type="EMBL" id="CP042433">
    <property type="protein sequence ID" value="QEC55759.1"/>
    <property type="molecule type" value="Genomic_DNA"/>
</dbReference>
<accession>A0A5B8UHX2</accession>
<dbReference type="RefSeq" id="WP_146785072.1">
    <property type="nucleotide sequence ID" value="NZ_BAABIO010000001.1"/>
</dbReference>
<feature type="compositionally biased region" description="Polar residues" evidence="1">
    <location>
        <begin position="23"/>
        <end position="53"/>
    </location>
</feature>
<protein>
    <submittedName>
        <fullName evidence="3">Uncharacterized protein</fullName>
    </submittedName>
</protein>
<dbReference type="Pfam" id="PF13181">
    <property type="entry name" value="TPR_8"/>
    <property type="match status" value="1"/>
</dbReference>
<dbReference type="KEGG" id="fgg:FSB75_07595"/>
<dbReference type="SUPFAM" id="SSF48452">
    <property type="entry name" value="TPR-like"/>
    <property type="match status" value="1"/>
</dbReference>
<organism evidence="3 4">
    <name type="scientific">Flavisolibacter ginsenosidimutans</name>
    <dbReference type="NCBI Taxonomy" id="661481"/>
    <lineage>
        <taxon>Bacteria</taxon>
        <taxon>Pseudomonadati</taxon>
        <taxon>Bacteroidota</taxon>
        <taxon>Chitinophagia</taxon>
        <taxon>Chitinophagales</taxon>
        <taxon>Chitinophagaceae</taxon>
        <taxon>Flavisolibacter</taxon>
    </lineage>
</organism>
<proteinExistence type="predicted"/>
<dbReference type="InterPro" id="IPR019734">
    <property type="entry name" value="TPR_rpt"/>
</dbReference>